<feature type="compositionally biased region" description="Low complexity" evidence="1">
    <location>
        <begin position="74"/>
        <end position="91"/>
    </location>
</feature>
<dbReference type="RefSeq" id="WP_200945369.1">
    <property type="nucleotide sequence ID" value="NZ_JALBWS010000015.1"/>
</dbReference>
<dbReference type="Proteomes" id="UP001596018">
    <property type="component" value="Unassembled WGS sequence"/>
</dbReference>
<name>A0ABW0JRI2_9GAMM</name>
<comment type="caution">
    <text evidence="3">The sequence shown here is derived from an EMBL/GenBank/DDBJ whole genome shotgun (WGS) entry which is preliminary data.</text>
</comment>
<gene>
    <name evidence="3" type="ORF">ACFPK0_01685</name>
</gene>
<reference evidence="4" key="1">
    <citation type="journal article" date="2019" name="Int. J. Syst. Evol. Microbiol.">
        <title>The Global Catalogue of Microorganisms (GCM) 10K type strain sequencing project: providing services to taxonomists for standard genome sequencing and annotation.</title>
        <authorList>
            <consortium name="The Broad Institute Genomics Platform"/>
            <consortium name="The Broad Institute Genome Sequencing Center for Infectious Disease"/>
            <person name="Wu L."/>
            <person name="Ma J."/>
        </authorList>
    </citation>
    <scope>NUCLEOTIDE SEQUENCE [LARGE SCALE GENOMIC DNA]</scope>
    <source>
        <strain evidence="4">KACC 12822</strain>
    </source>
</reference>
<evidence type="ECO:0000256" key="1">
    <source>
        <dbReference type="SAM" id="MobiDB-lite"/>
    </source>
</evidence>
<keyword evidence="4" id="KW-1185">Reference proteome</keyword>
<evidence type="ECO:0000313" key="3">
    <source>
        <dbReference type="EMBL" id="MFC5438719.1"/>
    </source>
</evidence>
<proteinExistence type="predicted"/>
<keyword evidence="2" id="KW-0732">Signal</keyword>
<dbReference type="EMBL" id="JBHSMM010000001">
    <property type="protein sequence ID" value="MFC5438719.1"/>
    <property type="molecule type" value="Genomic_DNA"/>
</dbReference>
<feature type="signal peptide" evidence="2">
    <location>
        <begin position="1"/>
        <end position="21"/>
    </location>
</feature>
<dbReference type="Pfam" id="PF06649">
    <property type="entry name" value="DUF1161"/>
    <property type="match status" value="1"/>
</dbReference>
<evidence type="ECO:0000256" key="2">
    <source>
        <dbReference type="SAM" id="SignalP"/>
    </source>
</evidence>
<feature type="region of interest" description="Disordered" evidence="1">
    <location>
        <begin position="73"/>
        <end position="110"/>
    </location>
</feature>
<organism evidence="3 4">
    <name type="scientific">Rhodanobacter ginsenosidimutans</name>
    <dbReference type="NCBI Taxonomy" id="490571"/>
    <lineage>
        <taxon>Bacteria</taxon>
        <taxon>Pseudomonadati</taxon>
        <taxon>Pseudomonadota</taxon>
        <taxon>Gammaproteobacteria</taxon>
        <taxon>Lysobacterales</taxon>
        <taxon>Rhodanobacteraceae</taxon>
        <taxon>Rhodanobacter</taxon>
    </lineage>
</organism>
<evidence type="ECO:0000313" key="4">
    <source>
        <dbReference type="Proteomes" id="UP001596018"/>
    </source>
</evidence>
<feature type="chain" id="PRO_5046517619" evidence="2">
    <location>
        <begin position="22"/>
        <end position="110"/>
    </location>
</feature>
<sequence length="110" mass="10992">MNMRIGLGVLALAMMPLLAHASCDTVKADIDAKIKANGVADYTLAVVPAGQEAASGKVVGHCQGDQQIVYTRGAVSASSPTSDSPASPAMPMNDDSAKGSEPAPASTAGH</sequence>
<accession>A0ABW0JRI2</accession>
<dbReference type="InterPro" id="IPR010595">
    <property type="entry name" value="DUF1161"/>
</dbReference>
<protein>
    <submittedName>
        <fullName evidence="3">DUF1161 domain-containing protein</fullName>
    </submittedName>
</protein>